<keyword evidence="2" id="KW-1185">Reference proteome</keyword>
<evidence type="ECO:0000313" key="1">
    <source>
        <dbReference type="EMBL" id="MBT0995435.1"/>
    </source>
</evidence>
<sequence>MTWFLLLVALVVLTAMLRLVATVRRDGLGTRTPPASRAAWTDDVQNLPSRPY</sequence>
<dbReference type="RefSeq" id="WP_214352380.1">
    <property type="nucleotide sequence ID" value="NZ_JAHBOH010000002.1"/>
</dbReference>
<dbReference type="Proteomes" id="UP000722125">
    <property type="component" value="Unassembled WGS sequence"/>
</dbReference>
<evidence type="ECO:0000313" key="2">
    <source>
        <dbReference type="Proteomes" id="UP000722125"/>
    </source>
</evidence>
<proteinExistence type="predicted"/>
<protein>
    <submittedName>
        <fullName evidence="1">Uncharacterized protein</fullName>
    </submittedName>
</protein>
<reference evidence="1 2" key="1">
    <citation type="submission" date="2021-05" db="EMBL/GenBank/DDBJ databases">
        <title>Description of Cellulomonas sp. DKR-3 sp. nov.</title>
        <authorList>
            <person name="Dahal R.H."/>
            <person name="Chaudhary D.K."/>
        </authorList>
    </citation>
    <scope>NUCLEOTIDE SEQUENCE [LARGE SCALE GENOMIC DNA]</scope>
    <source>
        <strain evidence="1 2">DKR-3</strain>
    </source>
</reference>
<gene>
    <name evidence="1" type="ORF">KIN34_14195</name>
</gene>
<name>A0ABS5U224_9CELL</name>
<dbReference type="EMBL" id="JAHBOH010000002">
    <property type="protein sequence ID" value="MBT0995435.1"/>
    <property type="molecule type" value="Genomic_DNA"/>
</dbReference>
<accession>A0ABS5U224</accession>
<organism evidence="1 2">
    <name type="scientific">Cellulomonas fulva</name>
    <dbReference type="NCBI Taxonomy" id="2835530"/>
    <lineage>
        <taxon>Bacteria</taxon>
        <taxon>Bacillati</taxon>
        <taxon>Actinomycetota</taxon>
        <taxon>Actinomycetes</taxon>
        <taxon>Micrococcales</taxon>
        <taxon>Cellulomonadaceae</taxon>
        <taxon>Cellulomonas</taxon>
    </lineage>
</organism>
<comment type="caution">
    <text evidence="1">The sequence shown here is derived from an EMBL/GenBank/DDBJ whole genome shotgun (WGS) entry which is preliminary data.</text>
</comment>